<evidence type="ECO:0000256" key="2">
    <source>
        <dbReference type="SAM" id="Phobius"/>
    </source>
</evidence>
<proteinExistence type="predicted"/>
<accession>A0A4U6DC09</accession>
<dbReference type="RefSeq" id="WP_137338633.1">
    <property type="nucleotide sequence ID" value="NZ_BSQH01000024.1"/>
</dbReference>
<keyword evidence="4" id="KW-0813">Transport</keyword>
<protein>
    <submittedName>
        <fullName evidence="4">Potassium channel protein</fullName>
    </submittedName>
</protein>
<dbReference type="AlphaFoldDB" id="A0A4U6DC09"/>
<keyword evidence="4" id="KW-0406">Ion transport</keyword>
<dbReference type="Gene3D" id="1.10.287.70">
    <property type="match status" value="1"/>
</dbReference>
<evidence type="ECO:0000313" key="4">
    <source>
        <dbReference type="EMBL" id="TKT94345.1"/>
    </source>
</evidence>
<dbReference type="InterPro" id="IPR036721">
    <property type="entry name" value="RCK_C_sf"/>
</dbReference>
<dbReference type="GO" id="GO:0005886">
    <property type="term" value="C:plasma membrane"/>
    <property type="evidence" value="ECO:0007669"/>
    <property type="project" value="UniProtKB-SubCell"/>
</dbReference>
<feature type="transmembrane region" description="Helical" evidence="2">
    <location>
        <begin position="64"/>
        <end position="81"/>
    </location>
</feature>
<dbReference type="Pfam" id="PF07885">
    <property type="entry name" value="Ion_trans_2"/>
    <property type="match status" value="1"/>
</dbReference>
<dbReference type="Pfam" id="PF02254">
    <property type="entry name" value="TrkA_N"/>
    <property type="match status" value="1"/>
</dbReference>
<keyword evidence="2" id="KW-0812">Transmembrane</keyword>
<dbReference type="SUPFAM" id="SSF51735">
    <property type="entry name" value="NAD(P)-binding Rossmann-fold domains"/>
    <property type="match status" value="1"/>
</dbReference>
<dbReference type="SUPFAM" id="SSF116726">
    <property type="entry name" value="TrkA C-terminal domain-like"/>
    <property type="match status" value="1"/>
</dbReference>
<dbReference type="GO" id="GO:0034220">
    <property type="term" value="P:monoatomic ion transmembrane transport"/>
    <property type="evidence" value="ECO:0007669"/>
    <property type="project" value="UniProtKB-KW"/>
</dbReference>
<dbReference type="GO" id="GO:0006813">
    <property type="term" value="P:potassium ion transport"/>
    <property type="evidence" value="ECO:0007669"/>
    <property type="project" value="InterPro"/>
</dbReference>
<dbReference type="PROSITE" id="PS51201">
    <property type="entry name" value="RCK_N"/>
    <property type="match status" value="1"/>
</dbReference>
<comment type="caution">
    <text evidence="4">The sequence shown here is derived from an EMBL/GenBank/DDBJ whole genome shotgun (WGS) entry which is preliminary data.</text>
</comment>
<dbReference type="Proteomes" id="UP000304900">
    <property type="component" value="Unassembled WGS sequence"/>
</dbReference>
<dbReference type="OrthoDB" id="9781411at2"/>
<keyword evidence="4" id="KW-0407">Ion channel</keyword>
<gene>
    <name evidence="4" type="ORF">FDK13_03805</name>
</gene>
<comment type="subcellular location">
    <subcellularLocation>
        <location evidence="1">Cell membrane</location>
        <topology evidence="1">Multi-pass membrane protein</topology>
    </subcellularLocation>
</comment>
<feature type="transmembrane region" description="Helical" evidence="2">
    <location>
        <begin position="12"/>
        <end position="30"/>
    </location>
</feature>
<dbReference type="InterPro" id="IPR013099">
    <property type="entry name" value="K_chnl_dom"/>
</dbReference>
<evidence type="ECO:0000256" key="1">
    <source>
        <dbReference type="ARBA" id="ARBA00004651"/>
    </source>
</evidence>
<keyword evidence="2" id="KW-0472">Membrane</keyword>
<evidence type="ECO:0000259" key="3">
    <source>
        <dbReference type="PROSITE" id="PS51201"/>
    </source>
</evidence>
<keyword evidence="5" id="KW-1185">Reference proteome</keyword>
<reference evidence="4 5" key="1">
    <citation type="submission" date="2019-05" db="EMBL/GenBank/DDBJ databases">
        <title>Dyadobacter AR-3-8 sp. nov., isolated from arctic soil.</title>
        <authorList>
            <person name="Chaudhary D.K."/>
        </authorList>
    </citation>
    <scope>NUCLEOTIDE SEQUENCE [LARGE SCALE GENOMIC DNA]</scope>
    <source>
        <strain evidence="4 5">AR-3-8</strain>
    </source>
</reference>
<keyword evidence="2" id="KW-1133">Transmembrane helix</keyword>
<dbReference type="PANTHER" id="PTHR43833">
    <property type="entry name" value="POTASSIUM CHANNEL PROTEIN 2-RELATED-RELATED"/>
    <property type="match status" value="1"/>
</dbReference>
<organism evidence="4 5">
    <name type="scientific">Dyadobacter frigoris</name>
    <dbReference type="NCBI Taxonomy" id="2576211"/>
    <lineage>
        <taxon>Bacteria</taxon>
        <taxon>Pseudomonadati</taxon>
        <taxon>Bacteroidota</taxon>
        <taxon>Cytophagia</taxon>
        <taxon>Cytophagales</taxon>
        <taxon>Spirosomataceae</taxon>
        <taxon>Dyadobacter</taxon>
    </lineage>
</organism>
<dbReference type="Gene3D" id="3.30.70.1450">
    <property type="entry name" value="Regulator of K+ conductance, C-terminal domain"/>
    <property type="match status" value="1"/>
</dbReference>
<dbReference type="SUPFAM" id="SSF81324">
    <property type="entry name" value="Voltage-gated potassium channels"/>
    <property type="match status" value="1"/>
</dbReference>
<feature type="transmembrane region" description="Helical" evidence="2">
    <location>
        <begin position="36"/>
        <end position="52"/>
    </location>
</feature>
<name>A0A4U6DC09_9BACT</name>
<sequence length="326" mass="36294">MNRWLLFKKFFSPLVYLGFLTLVGTFGYVIIEDYRWLDALYMTIITISTVGYGEVNKLSDGGRLFTILLIVSSVGLLAYYLTVVTRLLSDGEWSREYQQYKQHNYLQKMENHVVVCGYGRNGRQACEILRQNDVRFAVIESSKVAAPHPGDVIIYADATRDEVLIEAGILRAKAIIISLPDDAANLFIVLTARQLNPSIVIISRASYDQSVNKLKIAGASNVIMPDKLGGAHMASLVLIPDVQEFISLISSQHNEKFQITEIEIHKIIHLGQLNLWQETGCTILGVKLINGKYHRNPEPAYITTPGEGLLLMGSGQQIKAAVVLLG</sequence>
<dbReference type="InterPro" id="IPR036291">
    <property type="entry name" value="NAD(P)-bd_dom_sf"/>
</dbReference>
<dbReference type="InterPro" id="IPR003148">
    <property type="entry name" value="RCK_N"/>
</dbReference>
<feature type="domain" description="RCK N-terminal" evidence="3">
    <location>
        <begin position="110"/>
        <end position="224"/>
    </location>
</feature>
<dbReference type="EMBL" id="SZVO01000001">
    <property type="protein sequence ID" value="TKT94345.1"/>
    <property type="molecule type" value="Genomic_DNA"/>
</dbReference>
<dbReference type="Gene3D" id="3.40.50.720">
    <property type="entry name" value="NAD(P)-binding Rossmann-like Domain"/>
    <property type="match status" value="1"/>
</dbReference>
<dbReference type="PANTHER" id="PTHR43833:SF9">
    <property type="entry name" value="POTASSIUM CHANNEL PROTEIN YUGO-RELATED"/>
    <property type="match status" value="1"/>
</dbReference>
<evidence type="ECO:0000313" key="5">
    <source>
        <dbReference type="Proteomes" id="UP000304900"/>
    </source>
</evidence>
<dbReference type="InterPro" id="IPR050721">
    <property type="entry name" value="Trk_Ktr_HKT_K-transport"/>
</dbReference>